<reference evidence="2 3" key="1">
    <citation type="journal article" date="2015" name="Genome Announc.">
        <title>Expanding the biotechnology potential of lactobacilli through comparative genomics of 213 strains and associated genera.</title>
        <authorList>
            <person name="Sun Z."/>
            <person name="Harris H.M."/>
            <person name="McCann A."/>
            <person name="Guo C."/>
            <person name="Argimon S."/>
            <person name="Zhang W."/>
            <person name="Yang X."/>
            <person name="Jeffery I.B."/>
            <person name="Cooney J.C."/>
            <person name="Kagawa T.F."/>
            <person name="Liu W."/>
            <person name="Song Y."/>
            <person name="Salvetti E."/>
            <person name="Wrobel A."/>
            <person name="Rasinkangas P."/>
            <person name="Parkhill J."/>
            <person name="Rea M.C."/>
            <person name="O'Sullivan O."/>
            <person name="Ritari J."/>
            <person name="Douillard F.P."/>
            <person name="Paul Ross R."/>
            <person name="Yang R."/>
            <person name="Briner A.E."/>
            <person name="Felis G.E."/>
            <person name="de Vos W.M."/>
            <person name="Barrangou R."/>
            <person name="Klaenhammer T.R."/>
            <person name="Caufield P.W."/>
            <person name="Cui Y."/>
            <person name="Zhang H."/>
            <person name="O'Toole P.W."/>
        </authorList>
    </citation>
    <scope>NUCLEOTIDE SEQUENCE [LARGE SCALE GENOMIC DNA]</scope>
    <source>
        <strain evidence="2 3">DSM 15707</strain>
    </source>
</reference>
<evidence type="ECO:0000313" key="2">
    <source>
        <dbReference type="EMBL" id="KRL55599.1"/>
    </source>
</evidence>
<dbReference type="OrthoDB" id="370976at2"/>
<protein>
    <recommendedName>
        <fullName evidence="1">PTS EIIA type-2 domain-containing protein</fullName>
    </recommendedName>
</protein>
<dbReference type="EMBL" id="AZFE01000031">
    <property type="protein sequence ID" value="KRL55599.1"/>
    <property type="molecule type" value="Genomic_DNA"/>
</dbReference>
<gene>
    <name evidence="2" type="ORF">FC70_GL001201</name>
</gene>
<keyword evidence="3" id="KW-1185">Reference proteome</keyword>
<evidence type="ECO:0000259" key="1">
    <source>
        <dbReference type="PROSITE" id="PS51094"/>
    </source>
</evidence>
<dbReference type="PATRIC" id="fig|1423778.4.peg.1235"/>
<dbReference type="Proteomes" id="UP000051697">
    <property type="component" value="Unassembled WGS sequence"/>
</dbReference>
<dbReference type="Pfam" id="PF00359">
    <property type="entry name" value="PTS_EIIA_2"/>
    <property type="match status" value="1"/>
</dbReference>
<dbReference type="SUPFAM" id="SSF55804">
    <property type="entry name" value="Phoshotransferase/anion transport protein"/>
    <property type="match status" value="1"/>
</dbReference>
<name>A0A0R1RFC3_9LACO</name>
<accession>A0A0R1RFC3</accession>
<comment type="caution">
    <text evidence="2">The sequence shown here is derived from an EMBL/GenBank/DDBJ whole genome shotgun (WGS) entry which is preliminary data.</text>
</comment>
<dbReference type="InterPro" id="IPR002178">
    <property type="entry name" value="PTS_EIIA_type-2_dom"/>
</dbReference>
<dbReference type="PANTHER" id="PTHR47738:SF3">
    <property type="entry name" value="PHOSPHOTRANSFERASE SYSTEM MANNITOL_FRUCTOSE-SPECIFIC IIA DOMAIN CONTAINING PROTEIN"/>
    <property type="match status" value="1"/>
</dbReference>
<dbReference type="PANTHER" id="PTHR47738">
    <property type="entry name" value="PTS SYSTEM FRUCTOSE-LIKE EIIA COMPONENT-RELATED"/>
    <property type="match status" value="1"/>
</dbReference>
<dbReference type="InterPro" id="IPR016152">
    <property type="entry name" value="PTrfase/Anion_transptr"/>
</dbReference>
<evidence type="ECO:0000313" key="3">
    <source>
        <dbReference type="Proteomes" id="UP000051697"/>
    </source>
</evidence>
<dbReference type="Gene3D" id="3.40.930.10">
    <property type="entry name" value="Mannitol-specific EII, Chain A"/>
    <property type="match status" value="1"/>
</dbReference>
<dbReference type="KEGG" id="lol:LACOL_0104"/>
<proteinExistence type="predicted"/>
<dbReference type="InterPro" id="IPR051541">
    <property type="entry name" value="PTS_SugarTrans_NitroReg"/>
</dbReference>
<dbReference type="RefSeq" id="WP_057890131.1">
    <property type="nucleotide sequence ID" value="NZ_AZFE01000031.1"/>
</dbReference>
<dbReference type="CDD" id="cd00211">
    <property type="entry name" value="PTS_IIA_fru"/>
    <property type="match status" value="1"/>
</dbReference>
<dbReference type="PROSITE" id="PS51094">
    <property type="entry name" value="PTS_EIIA_TYPE_2"/>
    <property type="match status" value="1"/>
</dbReference>
<sequence>MDLIDKRSVFANLEVDSSDQVIDVLSKSLFDQNRVISSFGDAVKAREIEYPTGIPSGDITVAIPHTDVKYVKQASLAFATLKKPVAFRNMGDKSQTLDVQIVVMLAMVEPHSQVTVLQSLMSLFQEQDYLKELLTLDKQEDLYEHISKYFKSFDV</sequence>
<dbReference type="AlphaFoldDB" id="A0A0R1RFC3"/>
<organism evidence="2 3">
    <name type="scientific">Paucilactobacillus oligofermentans DSM 15707 = LMG 22743</name>
    <dbReference type="NCBI Taxonomy" id="1423778"/>
    <lineage>
        <taxon>Bacteria</taxon>
        <taxon>Bacillati</taxon>
        <taxon>Bacillota</taxon>
        <taxon>Bacilli</taxon>
        <taxon>Lactobacillales</taxon>
        <taxon>Lactobacillaceae</taxon>
        <taxon>Paucilactobacillus</taxon>
    </lineage>
</organism>
<feature type="domain" description="PTS EIIA type-2" evidence="1">
    <location>
        <begin position="2"/>
        <end position="149"/>
    </location>
</feature>
<dbReference type="STRING" id="1423778.FC70_GL001201"/>